<reference evidence="1 2" key="1">
    <citation type="journal article" date="2019" name="Int. J. Syst. Evol. Microbiol.">
        <title>The Global Catalogue of Microorganisms (GCM) 10K type strain sequencing project: providing services to taxonomists for standard genome sequencing and annotation.</title>
        <authorList>
            <consortium name="The Broad Institute Genomics Platform"/>
            <consortium name="The Broad Institute Genome Sequencing Center for Infectious Disease"/>
            <person name="Wu L."/>
            <person name="Ma J."/>
        </authorList>
    </citation>
    <scope>NUCLEOTIDE SEQUENCE [LARGE SCALE GENOMIC DNA]</scope>
    <source>
        <strain evidence="1 2">JCM 6924</strain>
    </source>
</reference>
<comment type="caution">
    <text evidence="1">The sequence shown here is derived from an EMBL/GenBank/DDBJ whole genome shotgun (WGS) entry which is preliminary data.</text>
</comment>
<protein>
    <submittedName>
        <fullName evidence="1">Uncharacterized protein</fullName>
    </submittedName>
</protein>
<accession>A0ABN3P477</accession>
<keyword evidence="2" id="KW-1185">Reference proteome</keyword>
<dbReference type="Proteomes" id="UP001501095">
    <property type="component" value="Unassembled WGS sequence"/>
</dbReference>
<evidence type="ECO:0000313" key="2">
    <source>
        <dbReference type="Proteomes" id="UP001501095"/>
    </source>
</evidence>
<gene>
    <name evidence="1" type="ORF">GCM10010423_72220</name>
</gene>
<evidence type="ECO:0000313" key="1">
    <source>
        <dbReference type="EMBL" id="GAA2559646.1"/>
    </source>
</evidence>
<proteinExistence type="predicted"/>
<organism evidence="1 2">
    <name type="scientific">Streptomyces levis</name>
    <dbReference type="NCBI Taxonomy" id="285566"/>
    <lineage>
        <taxon>Bacteria</taxon>
        <taxon>Bacillati</taxon>
        <taxon>Actinomycetota</taxon>
        <taxon>Actinomycetes</taxon>
        <taxon>Kitasatosporales</taxon>
        <taxon>Streptomycetaceae</taxon>
        <taxon>Streptomyces</taxon>
    </lineage>
</organism>
<sequence length="113" mass="12234">MIVSRAAPTAGRVARTVAADCSDSIGAPHVSTARTLFKVASEMQLKARGSEADRPLRMSVRAGTMGCRAVHPPYAGRPVPAGRAIMVRNAYEMVVWWDAQVPDRLPWYGRQAA</sequence>
<dbReference type="EMBL" id="BAAATM010000029">
    <property type="protein sequence ID" value="GAA2559646.1"/>
    <property type="molecule type" value="Genomic_DNA"/>
</dbReference>
<name>A0ABN3P477_9ACTN</name>